<dbReference type="AlphaFoldDB" id="A0AAU8FWA8"/>
<dbReference type="EMBL" id="CP159290">
    <property type="protein sequence ID" value="XCH28276.1"/>
    <property type="molecule type" value="Genomic_DNA"/>
</dbReference>
<reference evidence="1" key="1">
    <citation type="submission" date="2024-06" db="EMBL/GenBank/DDBJ databases">
        <title>Complete genome sequence of the cellulolytic actinobacterium, Cellulosimicrobium ES-005.</title>
        <authorList>
            <person name="Matthews C.T."/>
            <person name="Underwood K.D."/>
            <person name="Ghanchi K.M."/>
            <person name="Fields S.D."/>
            <person name="Gardner S.G."/>
        </authorList>
    </citation>
    <scope>NUCLEOTIDE SEQUENCE</scope>
    <source>
        <strain evidence="1">ES-005</strain>
    </source>
</reference>
<sequence length="74" mass="7880">MTLWGATSDPADPDCGLLTSSTASRLFGVDETVLVELGRRGALRTLRASDGRALYTAGDLLDVVRSGSPRENDR</sequence>
<dbReference type="RefSeq" id="WP_253054891.1">
    <property type="nucleotide sequence ID" value="NZ_CP159290.1"/>
</dbReference>
<organism evidence="1">
    <name type="scientific">Cellulosimicrobium sp. ES-005</name>
    <dbReference type="NCBI Taxonomy" id="3163031"/>
    <lineage>
        <taxon>Bacteria</taxon>
        <taxon>Bacillati</taxon>
        <taxon>Actinomycetota</taxon>
        <taxon>Actinomycetes</taxon>
        <taxon>Micrococcales</taxon>
        <taxon>Promicromonosporaceae</taxon>
        <taxon>Cellulosimicrobium</taxon>
    </lineage>
</organism>
<name>A0AAU8FWA8_9MICO</name>
<proteinExistence type="predicted"/>
<accession>A0AAU8FWA8</accession>
<evidence type="ECO:0008006" key="2">
    <source>
        <dbReference type="Google" id="ProtNLM"/>
    </source>
</evidence>
<evidence type="ECO:0000313" key="1">
    <source>
        <dbReference type="EMBL" id="XCH28276.1"/>
    </source>
</evidence>
<gene>
    <name evidence="1" type="ORF">ABRQ22_11730</name>
</gene>
<protein>
    <recommendedName>
        <fullName evidence="2">Helix-turn-helix domain-containing protein</fullName>
    </recommendedName>
</protein>